<dbReference type="InterPro" id="IPR039771">
    <property type="entry name" value="Csl4"/>
</dbReference>
<keyword evidence="2" id="KW-0963">Cytoplasm</keyword>
<sequence>MAVKVPKYVIPGQPIVPILSTSSTPSTPSTSSTSSTSSTTKIQYEPGKNCRIDTVKHKGTNIPCIVSSVLGRVTISKVDLSSSSSSSSSAAAAAATSENNGKDKYNDVSMGDTGNPGGENVDVDVYQVTVVSKNDPSFNVVENVENVENVDVPEPTKFSMSTPSEHDIVLARVTKITTSRIHVEILIIESHSSSGSTGSTGTVGGSTAADDDGKIQTRKLMTNLIPAESGETFRGIIRSQDIRSTNRDTVQTWNCFQPGDIIKAEVISLGDGVNYYLSTAKDELGVIMARSAVGGVGVGGGASGGSQGGELMCAVDWEHMVGLNSGVIEPRKCAKPL</sequence>
<dbReference type="GO" id="GO:0003723">
    <property type="term" value="F:RNA binding"/>
    <property type="evidence" value="ECO:0007669"/>
    <property type="project" value="InterPro"/>
</dbReference>
<evidence type="ECO:0000313" key="6">
    <source>
        <dbReference type="EMBL" id="GMG21991.1"/>
    </source>
</evidence>
<keyword evidence="3" id="KW-0271">Exosome</keyword>
<comment type="caution">
    <text evidence="6">The sequence shown here is derived from an EMBL/GenBank/DDBJ whole genome shotgun (WGS) entry which is preliminary data.</text>
</comment>
<dbReference type="OrthoDB" id="440760at2759"/>
<evidence type="ECO:0000256" key="2">
    <source>
        <dbReference type="ARBA" id="ARBA00022490"/>
    </source>
</evidence>
<dbReference type="GO" id="GO:0000176">
    <property type="term" value="C:nuclear exosome (RNase complex)"/>
    <property type="evidence" value="ECO:0007669"/>
    <property type="project" value="TreeGrafter"/>
</dbReference>
<evidence type="ECO:0000256" key="1">
    <source>
        <dbReference type="ARBA" id="ARBA00004604"/>
    </source>
</evidence>
<dbReference type="Gene3D" id="2.40.50.880">
    <property type="match status" value="1"/>
</dbReference>
<feature type="domain" description="Exosome complex component CSL4 C-terminal" evidence="5">
    <location>
        <begin position="163"/>
        <end position="269"/>
    </location>
</feature>
<proteinExistence type="predicted"/>
<dbReference type="SUPFAM" id="SSF50249">
    <property type="entry name" value="Nucleic acid-binding proteins"/>
    <property type="match status" value="1"/>
</dbReference>
<dbReference type="Proteomes" id="UP001165063">
    <property type="component" value="Unassembled WGS sequence"/>
</dbReference>
<dbReference type="EMBL" id="BSXU01000873">
    <property type="protein sequence ID" value="GMG21991.1"/>
    <property type="molecule type" value="Genomic_DNA"/>
</dbReference>
<organism evidence="6 7">
    <name type="scientific">Ambrosiozyma monospora</name>
    <name type="common">Yeast</name>
    <name type="synonym">Endomycopsis monosporus</name>
    <dbReference type="NCBI Taxonomy" id="43982"/>
    <lineage>
        <taxon>Eukaryota</taxon>
        <taxon>Fungi</taxon>
        <taxon>Dikarya</taxon>
        <taxon>Ascomycota</taxon>
        <taxon>Saccharomycotina</taxon>
        <taxon>Pichiomycetes</taxon>
        <taxon>Pichiales</taxon>
        <taxon>Pichiaceae</taxon>
        <taxon>Ambrosiozyma</taxon>
    </lineage>
</organism>
<keyword evidence="7" id="KW-1185">Reference proteome</keyword>
<dbReference type="InterPro" id="IPR019495">
    <property type="entry name" value="EXOSC1_C"/>
</dbReference>
<feature type="compositionally biased region" description="Low complexity" evidence="4">
    <location>
        <begin position="81"/>
        <end position="95"/>
    </location>
</feature>
<dbReference type="Pfam" id="PF10447">
    <property type="entry name" value="EXOSC1"/>
    <property type="match status" value="1"/>
</dbReference>
<dbReference type="InterPro" id="IPR012340">
    <property type="entry name" value="NA-bd_OB-fold"/>
</dbReference>
<feature type="compositionally biased region" description="Low complexity" evidence="4">
    <location>
        <begin position="20"/>
        <end position="40"/>
    </location>
</feature>
<feature type="region of interest" description="Disordered" evidence="4">
    <location>
        <begin position="80"/>
        <end position="121"/>
    </location>
</feature>
<accession>A0A9W6YWX0</accession>
<name>A0A9W6YWX0_AMBMO</name>
<dbReference type="PANTHER" id="PTHR12686">
    <property type="entry name" value="3'-5' EXORIBONUCLEASE CSL4-RELATED"/>
    <property type="match status" value="1"/>
</dbReference>
<dbReference type="GO" id="GO:0005737">
    <property type="term" value="C:cytoplasm"/>
    <property type="evidence" value="ECO:0007669"/>
    <property type="project" value="TreeGrafter"/>
</dbReference>
<comment type="subcellular location">
    <subcellularLocation>
        <location evidence="1">Nucleus</location>
        <location evidence="1">Nucleolus</location>
    </subcellularLocation>
</comment>
<feature type="region of interest" description="Disordered" evidence="4">
    <location>
        <begin position="16"/>
        <end position="42"/>
    </location>
</feature>
<dbReference type="AlphaFoldDB" id="A0A9W6YWX0"/>
<protein>
    <submittedName>
        <fullName evidence="6">Unnamed protein product</fullName>
    </submittedName>
</protein>
<evidence type="ECO:0000256" key="4">
    <source>
        <dbReference type="SAM" id="MobiDB-lite"/>
    </source>
</evidence>
<dbReference type="GO" id="GO:0006396">
    <property type="term" value="P:RNA processing"/>
    <property type="evidence" value="ECO:0007669"/>
    <property type="project" value="InterPro"/>
</dbReference>
<dbReference type="PANTHER" id="PTHR12686:SF8">
    <property type="entry name" value="EXOSOME COMPLEX COMPONENT CSL4"/>
    <property type="match status" value="1"/>
</dbReference>
<dbReference type="GO" id="GO:0005730">
    <property type="term" value="C:nucleolus"/>
    <property type="evidence" value="ECO:0007669"/>
    <property type="project" value="UniProtKB-SubCell"/>
</dbReference>
<dbReference type="Gene3D" id="2.40.50.140">
    <property type="entry name" value="Nucleic acid-binding proteins"/>
    <property type="match status" value="1"/>
</dbReference>
<gene>
    <name evidence="6" type="ORF">Amon01_000241300</name>
</gene>
<evidence type="ECO:0000256" key="3">
    <source>
        <dbReference type="ARBA" id="ARBA00022835"/>
    </source>
</evidence>
<evidence type="ECO:0000313" key="7">
    <source>
        <dbReference type="Proteomes" id="UP001165063"/>
    </source>
</evidence>
<evidence type="ECO:0000259" key="5">
    <source>
        <dbReference type="Pfam" id="PF10447"/>
    </source>
</evidence>
<reference evidence="6" key="1">
    <citation type="submission" date="2023-04" db="EMBL/GenBank/DDBJ databases">
        <title>Ambrosiozyma monospora NBRC 1965.</title>
        <authorList>
            <person name="Ichikawa N."/>
            <person name="Sato H."/>
            <person name="Tonouchi N."/>
        </authorList>
    </citation>
    <scope>NUCLEOTIDE SEQUENCE</scope>
    <source>
        <strain evidence="6">NBRC 1965</strain>
    </source>
</reference>